<dbReference type="GO" id="GO:0003978">
    <property type="term" value="F:UDP-glucose 4-epimerase activity"/>
    <property type="evidence" value="ECO:0007669"/>
    <property type="project" value="UniProtKB-UniRule"/>
</dbReference>
<keyword evidence="8 10" id="KW-0413">Isomerase</keyword>
<evidence type="ECO:0000313" key="13">
    <source>
        <dbReference type="Proteomes" id="UP000464480"/>
    </source>
</evidence>
<dbReference type="GO" id="GO:0033499">
    <property type="term" value="P:galactose catabolic process via UDP-galactose, Leloir pathway"/>
    <property type="evidence" value="ECO:0007669"/>
    <property type="project" value="TreeGrafter"/>
</dbReference>
<dbReference type="Pfam" id="PF01370">
    <property type="entry name" value="Epimerase"/>
    <property type="match status" value="1"/>
</dbReference>
<dbReference type="AlphaFoldDB" id="A0A6I6XXX4"/>
<dbReference type="PANTHER" id="PTHR43725:SF53">
    <property type="entry name" value="UDP-ARABINOSE 4-EPIMERASE 1"/>
    <property type="match status" value="1"/>
</dbReference>
<keyword evidence="9 10" id="KW-0119">Carbohydrate metabolism</keyword>
<reference evidence="12 13" key="1">
    <citation type="submission" date="2020-02" db="EMBL/GenBank/DDBJ databases">
        <title>Pseudomonas Putida W5 Complete Genome Assembly.</title>
        <authorList>
            <person name="Yuan Z.-C."/>
            <person name="Shaw G.A."/>
            <person name="Cusano A.D."/>
            <person name="Caddey B.J."/>
            <person name="Weselowski B.J."/>
        </authorList>
    </citation>
    <scope>NUCLEOTIDE SEQUENCE [LARGE SCALE GENOMIC DNA]</scope>
    <source>
        <strain evidence="12 13">W5</strain>
    </source>
</reference>
<dbReference type="EC" id="5.1.3.2" evidence="5 10"/>
<gene>
    <name evidence="12" type="primary">galE</name>
    <name evidence="12" type="ORF">C2H86_10690</name>
</gene>
<proteinExistence type="inferred from homology"/>
<name>A0A6I6XXX4_PSEPU</name>
<dbReference type="SUPFAM" id="SSF51735">
    <property type="entry name" value="NAD(P)-binding Rossmann-fold domains"/>
    <property type="match status" value="1"/>
</dbReference>
<comment type="subunit">
    <text evidence="10">Homodimer.</text>
</comment>
<evidence type="ECO:0000256" key="5">
    <source>
        <dbReference type="ARBA" id="ARBA00013189"/>
    </source>
</evidence>
<comment type="cofactor">
    <cofactor evidence="2 10">
        <name>NAD(+)</name>
        <dbReference type="ChEBI" id="CHEBI:57540"/>
    </cofactor>
</comment>
<keyword evidence="7 10" id="KW-0520">NAD</keyword>
<protein>
    <recommendedName>
        <fullName evidence="6 10">UDP-glucose 4-epimerase</fullName>
        <ecNumber evidence="5 10">5.1.3.2</ecNumber>
    </recommendedName>
</protein>
<accession>A0A6I6XXX4</accession>
<dbReference type="UniPathway" id="UPA00214"/>
<dbReference type="Proteomes" id="UP000464480">
    <property type="component" value="Chromosome"/>
</dbReference>
<organism evidence="12 13">
    <name type="scientific">Pseudomonas putida</name>
    <name type="common">Arthrobacter siderocapsulatus</name>
    <dbReference type="NCBI Taxonomy" id="303"/>
    <lineage>
        <taxon>Bacteria</taxon>
        <taxon>Pseudomonadati</taxon>
        <taxon>Pseudomonadota</taxon>
        <taxon>Gammaproteobacteria</taxon>
        <taxon>Pseudomonadales</taxon>
        <taxon>Pseudomonadaceae</taxon>
        <taxon>Pseudomonas</taxon>
    </lineage>
</organism>
<dbReference type="RefSeq" id="WP_159410211.1">
    <property type="nucleotide sequence ID" value="NZ_CP026115.2"/>
</dbReference>
<sequence length="320" mass="35191">MKYLVVGGAGYIGSHMVKHLLRAGHEVVVADLQAPAPGIKWNCLDIADGRALDALFSDCHFDAVFHFASFIQVGESVAAPDKYYQNNVCATLSLLEAMERAGIKRLIFSSSAAVYGDPQYVPIDEQHPKVPINPYGRTKWMVEQMLEDFDRAYGLRSVSLRYFNAAGADPDGELGECHEPETHLIPLILQAASGRREAVTVFGHDYDTPDGTCIRDYIHVEDLASAHALAVEYLLADGVTTAFNLGNGLGFSVQEVIDTARAVTGRQINVNEAPRRAGDPPRLVADAEEARSVLGWQPVHTSLDEIVSHAWAWEMKYPWK</sequence>
<dbReference type="EMBL" id="CP026115">
    <property type="protein sequence ID" value="QHG64856.1"/>
    <property type="molecule type" value="Genomic_DNA"/>
</dbReference>
<dbReference type="InterPro" id="IPR001509">
    <property type="entry name" value="Epimerase_deHydtase"/>
</dbReference>
<evidence type="ECO:0000256" key="10">
    <source>
        <dbReference type="RuleBase" id="RU366046"/>
    </source>
</evidence>
<evidence type="ECO:0000256" key="6">
    <source>
        <dbReference type="ARBA" id="ARBA00018569"/>
    </source>
</evidence>
<dbReference type="PANTHER" id="PTHR43725">
    <property type="entry name" value="UDP-GLUCOSE 4-EPIMERASE"/>
    <property type="match status" value="1"/>
</dbReference>
<comment type="catalytic activity">
    <reaction evidence="1 10">
        <text>UDP-alpha-D-glucose = UDP-alpha-D-galactose</text>
        <dbReference type="Rhea" id="RHEA:22168"/>
        <dbReference type="ChEBI" id="CHEBI:58885"/>
        <dbReference type="ChEBI" id="CHEBI:66914"/>
        <dbReference type="EC" id="5.1.3.2"/>
    </reaction>
</comment>
<dbReference type="NCBIfam" id="TIGR01179">
    <property type="entry name" value="galE"/>
    <property type="match status" value="1"/>
</dbReference>
<evidence type="ECO:0000256" key="2">
    <source>
        <dbReference type="ARBA" id="ARBA00001911"/>
    </source>
</evidence>
<comment type="similarity">
    <text evidence="4 10">Belongs to the NAD(P)-dependent epimerase/dehydratase family.</text>
</comment>
<evidence type="ECO:0000256" key="4">
    <source>
        <dbReference type="ARBA" id="ARBA00007637"/>
    </source>
</evidence>
<evidence type="ECO:0000256" key="7">
    <source>
        <dbReference type="ARBA" id="ARBA00023027"/>
    </source>
</evidence>
<dbReference type="Gene3D" id="3.40.50.720">
    <property type="entry name" value="NAD(P)-binding Rossmann-like Domain"/>
    <property type="match status" value="1"/>
</dbReference>
<evidence type="ECO:0000259" key="11">
    <source>
        <dbReference type="Pfam" id="PF01370"/>
    </source>
</evidence>
<dbReference type="InterPro" id="IPR036291">
    <property type="entry name" value="NAD(P)-bd_dom_sf"/>
</dbReference>
<evidence type="ECO:0000256" key="9">
    <source>
        <dbReference type="ARBA" id="ARBA00023277"/>
    </source>
</evidence>
<feature type="domain" description="NAD-dependent epimerase/dehydratase" evidence="11">
    <location>
        <begin position="4"/>
        <end position="246"/>
    </location>
</feature>
<dbReference type="CDD" id="cd05247">
    <property type="entry name" value="UDP_G4E_1_SDR_e"/>
    <property type="match status" value="1"/>
</dbReference>
<dbReference type="Gene3D" id="3.90.25.10">
    <property type="entry name" value="UDP-galactose 4-epimerase, domain 1"/>
    <property type="match status" value="1"/>
</dbReference>
<dbReference type="InterPro" id="IPR005886">
    <property type="entry name" value="UDP_G4E"/>
</dbReference>
<evidence type="ECO:0000256" key="1">
    <source>
        <dbReference type="ARBA" id="ARBA00000083"/>
    </source>
</evidence>
<evidence type="ECO:0000313" key="12">
    <source>
        <dbReference type="EMBL" id="QHG64856.1"/>
    </source>
</evidence>
<comment type="pathway">
    <text evidence="3 10">Carbohydrate metabolism; galactose metabolism.</text>
</comment>
<evidence type="ECO:0000256" key="3">
    <source>
        <dbReference type="ARBA" id="ARBA00004947"/>
    </source>
</evidence>
<evidence type="ECO:0000256" key="8">
    <source>
        <dbReference type="ARBA" id="ARBA00023235"/>
    </source>
</evidence>